<accession>A0A0V1AIR8</accession>
<protein>
    <submittedName>
        <fullName evidence="1">Uncharacterized protein</fullName>
    </submittedName>
</protein>
<evidence type="ECO:0000313" key="1">
    <source>
        <dbReference type="EMBL" id="KRY24115.1"/>
    </source>
</evidence>
<reference evidence="1 2" key="1">
    <citation type="submission" date="2015-01" db="EMBL/GenBank/DDBJ databases">
        <title>Evolution of Trichinella species and genotypes.</title>
        <authorList>
            <person name="Korhonen P.K."/>
            <person name="Edoardo P."/>
            <person name="Giuseppe L.R."/>
            <person name="Gasser R.B."/>
        </authorList>
    </citation>
    <scope>NUCLEOTIDE SEQUENCE [LARGE SCALE GENOMIC DNA]</scope>
    <source>
        <strain evidence="1">ISS3</strain>
    </source>
</reference>
<proteinExistence type="predicted"/>
<sequence length="74" mass="8217">MQVILWWYSKILANLRANDVEQSTDIAVSFFISSIKQGGGILFLCINDNNDAVLRVQSGRICAPTQQVFVKGTL</sequence>
<comment type="caution">
    <text evidence="1">The sequence shown here is derived from an EMBL/GenBank/DDBJ whole genome shotgun (WGS) entry which is preliminary data.</text>
</comment>
<dbReference type="AlphaFoldDB" id="A0A0V1AIR8"/>
<dbReference type="EMBL" id="JYDH01001994">
    <property type="protein sequence ID" value="KRY24115.1"/>
    <property type="molecule type" value="Genomic_DNA"/>
</dbReference>
<evidence type="ECO:0000313" key="2">
    <source>
        <dbReference type="Proteomes" id="UP000054776"/>
    </source>
</evidence>
<dbReference type="Proteomes" id="UP000054776">
    <property type="component" value="Unassembled WGS sequence"/>
</dbReference>
<dbReference type="InParanoid" id="A0A0V1AIR8"/>
<name>A0A0V1AIR8_TRISP</name>
<organism evidence="1 2">
    <name type="scientific">Trichinella spiralis</name>
    <name type="common">Trichina worm</name>
    <dbReference type="NCBI Taxonomy" id="6334"/>
    <lineage>
        <taxon>Eukaryota</taxon>
        <taxon>Metazoa</taxon>
        <taxon>Ecdysozoa</taxon>
        <taxon>Nematoda</taxon>
        <taxon>Enoplea</taxon>
        <taxon>Dorylaimia</taxon>
        <taxon>Trichinellida</taxon>
        <taxon>Trichinellidae</taxon>
        <taxon>Trichinella</taxon>
    </lineage>
</organism>
<keyword evidence="2" id="KW-1185">Reference proteome</keyword>
<gene>
    <name evidence="1" type="ORF">T01_11678</name>
</gene>